<accession>A0ABY3WGB0</accession>
<dbReference type="RefSeq" id="WP_241915103.1">
    <property type="nucleotide sequence ID" value="NZ_CP093326.1"/>
</dbReference>
<proteinExistence type="predicted"/>
<dbReference type="EMBL" id="CP093326">
    <property type="protein sequence ID" value="UNK47342.1"/>
    <property type="molecule type" value="Genomic_DNA"/>
</dbReference>
<gene>
    <name evidence="1" type="ORF">MNQ99_08425</name>
</gene>
<sequence length="285" mass="30996">MTGTGISSSVHERVRKWQVEAGLPSADIWQPRQTSNGVLTILVDARSADARTTALTIASIFSGSVQRSPLQILMPMSADSAMLEEWLASEHSVHFIRGLEEVAAGDQFLLVCPAGIMLGTYSVEAALEAAEETGADLLRVVVDGASGTLELWKAAALEAHSSLNGAERAIRNLNGERWVSGASLGVHALGRPAPKQFLRKGRAGKFDLHVVVKDLKDPATRLDYEHQVRRLEAELARVKRHQWQNATRGTSPGTAFLPFHALRKGPRYLVSRAAARLRRLNAGMK</sequence>
<evidence type="ECO:0000313" key="1">
    <source>
        <dbReference type="EMBL" id="UNK47342.1"/>
    </source>
</evidence>
<name>A0ABY3WGB0_9MICC</name>
<keyword evidence="2" id="KW-1185">Reference proteome</keyword>
<protein>
    <recommendedName>
        <fullName evidence="3">BioF2-like acetyltransferase domain-containing protein</fullName>
    </recommendedName>
</protein>
<organism evidence="1 2">
    <name type="scientific">Arthrobacter sulfonylureivorans</name>
    <dbReference type="NCBI Taxonomy" id="2486855"/>
    <lineage>
        <taxon>Bacteria</taxon>
        <taxon>Bacillati</taxon>
        <taxon>Actinomycetota</taxon>
        <taxon>Actinomycetes</taxon>
        <taxon>Micrococcales</taxon>
        <taxon>Micrococcaceae</taxon>
        <taxon>Arthrobacter</taxon>
    </lineage>
</organism>
<evidence type="ECO:0000313" key="2">
    <source>
        <dbReference type="Proteomes" id="UP000829069"/>
    </source>
</evidence>
<evidence type="ECO:0008006" key="3">
    <source>
        <dbReference type="Google" id="ProtNLM"/>
    </source>
</evidence>
<reference evidence="1 2" key="1">
    <citation type="submission" date="2022-03" db="EMBL/GenBank/DDBJ databases">
        <title>Isotopic signatures of nitrous oxide derived from detoxification processes.</title>
        <authorList>
            <person name="Behrendt U."/>
            <person name="Buchen C."/>
            <person name="Well R."/>
            <person name="Ulrich A."/>
            <person name="Rohe L."/>
            <person name="Kolb S."/>
            <person name="Schloter M."/>
            <person name="Horn M.A."/>
            <person name="Augustin J."/>
        </authorList>
    </citation>
    <scope>NUCLEOTIDE SEQUENCE [LARGE SCALE GENOMIC DNA]</scope>
    <source>
        <strain evidence="1 2">S4-C24</strain>
    </source>
</reference>
<dbReference type="Proteomes" id="UP000829069">
    <property type="component" value="Chromosome"/>
</dbReference>